<dbReference type="STRING" id="1798370.A2Z00_03385"/>
<dbReference type="InterPro" id="IPR007710">
    <property type="entry name" value="Nucleoside_deoxyribTrfase"/>
</dbReference>
<proteinExistence type="predicted"/>
<dbReference type="EMBL" id="MFIZ01000005">
    <property type="protein sequence ID" value="OGG12044.1"/>
    <property type="molecule type" value="Genomic_DNA"/>
</dbReference>
<gene>
    <name evidence="1" type="ORF">A2Z00_03385</name>
</gene>
<reference evidence="1 2" key="1">
    <citation type="journal article" date="2016" name="Nat. Commun.">
        <title>Thousands of microbial genomes shed light on interconnected biogeochemical processes in an aquifer system.</title>
        <authorList>
            <person name="Anantharaman K."/>
            <person name="Brown C.T."/>
            <person name="Hug L.A."/>
            <person name="Sharon I."/>
            <person name="Castelle C.J."/>
            <person name="Probst A.J."/>
            <person name="Thomas B.C."/>
            <person name="Singh A."/>
            <person name="Wilkins M.J."/>
            <person name="Karaoz U."/>
            <person name="Brodie E.L."/>
            <person name="Williams K.H."/>
            <person name="Hubbard S.S."/>
            <person name="Banfield J.F."/>
        </authorList>
    </citation>
    <scope>NUCLEOTIDE SEQUENCE [LARGE SCALE GENOMIC DNA]</scope>
</reference>
<dbReference type="Gene3D" id="3.40.50.450">
    <property type="match status" value="1"/>
</dbReference>
<accession>A0A1F5ZI88</accession>
<dbReference type="AlphaFoldDB" id="A0A1F5ZI88"/>
<dbReference type="Pfam" id="PF05014">
    <property type="entry name" value="Nuc_deoxyrib_tr"/>
    <property type="match status" value="1"/>
</dbReference>
<sequence>MRIFFGGPLTDLQNPEKTKAFYVKLGEVAKTNGFDYYWAFEHGTDPEHNPDVSASRVYQIDTQELEKSDLMIAYVGEPSTGTGEEIEYAQDHNIPVYLLFEKGKKISRMLLGSPSIKGVIEFTDEADALAQLQSLLQSIKPH</sequence>
<organism evidence="1 2">
    <name type="scientific">Candidatus Gottesmanbacteria bacterium RBG_13_45_10</name>
    <dbReference type="NCBI Taxonomy" id="1798370"/>
    <lineage>
        <taxon>Bacteria</taxon>
        <taxon>Candidatus Gottesmaniibacteriota</taxon>
    </lineage>
</organism>
<dbReference type="PANTHER" id="PTHR15364:SF0">
    <property type="entry name" value="2'-DEOXYNUCLEOSIDE 5'-PHOSPHATE N-HYDROLASE 1"/>
    <property type="match status" value="1"/>
</dbReference>
<dbReference type="GO" id="GO:0009159">
    <property type="term" value="P:deoxyribonucleoside monophosphate catabolic process"/>
    <property type="evidence" value="ECO:0007669"/>
    <property type="project" value="TreeGrafter"/>
</dbReference>
<evidence type="ECO:0000313" key="2">
    <source>
        <dbReference type="Proteomes" id="UP000177268"/>
    </source>
</evidence>
<dbReference type="SUPFAM" id="SSF52309">
    <property type="entry name" value="N-(deoxy)ribosyltransferase-like"/>
    <property type="match status" value="1"/>
</dbReference>
<evidence type="ECO:0008006" key="3">
    <source>
        <dbReference type="Google" id="ProtNLM"/>
    </source>
</evidence>
<evidence type="ECO:0000313" key="1">
    <source>
        <dbReference type="EMBL" id="OGG12044.1"/>
    </source>
</evidence>
<comment type="caution">
    <text evidence="1">The sequence shown here is derived from an EMBL/GenBank/DDBJ whole genome shotgun (WGS) entry which is preliminary data.</text>
</comment>
<dbReference type="Proteomes" id="UP000177268">
    <property type="component" value="Unassembled WGS sequence"/>
</dbReference>
<dbReference type="InterPro" id="IPR051239">
    <property type="entry name" value="2'-dNMP_N-hydrolase"/>
</dbReference>
<protein>
    <recommendedName>
        <fullName evidence="3">Nucleoside 2-deoxyribosyltransferase</fullName>
    </recommendedName>
</protein>
<name>A0A1F5ZI88_9BACT</name>
<dbReference type="GO" id="GO:0070694">
    <property type="term" value="F:5-hydroxymethyl-dUMP N-hydrolase activity"/>
    <property type="evidence" value="ECO:0007669"/>
    <property type="project" value="TreeGrafter"/>
</dbReference>
<dbReference type="PANTHER" id="PTHR15364">
    <property type="entry name" value="2'-DEOXYNUCLEOSIDE 5'-PHOSPHATE N-HYDROLASE 1"/>
    <property type="match status" value="1"/>
</dbReference>